<name>A0A4R6FPX3_9SPHN</name>
<evidence type="ECO:0008006" key="3">
    <source>
        <dbReference type="Google" id="ProtNLM"/>
    </source>
</evidence>
<comment type="caution">
    <text evidence="1">The sequence shown here is derived from an EMBL/GenBank/DDBJ whole genome shotgun (WGS) entry which is preliminary data.</text>
</comment>
<proteinExistence type="predicted"/>
<keyword evidence="2" id="KW-1185">Reference proteome</keyword>
<dbReference type="PROSITE" id="PS51257">
    <property type="entry name" value="PROKAR_LIPOPROTEIN"/>
    <property type="match status" value="1"/>
</dbReference>
<evidence type="ECO:0000313" key="1">
    <source>
        <dbReference type="EMBL" id="TDN83746.1"/>
    </source>
</evidence>
<dbReference type="AlphaFoldDB" id="A0A4R6FPX3"/>
<sequence>MSRAYPAFAMPLLLCACVQPRPVSLPTPTANPADSRPLPGRDVTVKDWTRKQRGCEVGERHDQRRCVMDYPGDQPDPYRKY</sequence>
<dbReference type="RefSeq" id="WP_133495280.1">
    <property type="nucleotide sequence ID" value="NZ_BMLU01000004.1"/>
</dbReference>
<gene>
    <name evidence="1" type="ORF">EV664_104232</name>
</gene>
<organism evidence="1 2">
    <name type="scientific">Stakelama pacifica</name>
    <dbReference type="NCBI Taxonomy" id="517720"/>
    <lineage>
        <taxon>Bacteria</taxon>
        <taxon>Pseudomonadati</taxon>
        <taxon>Pseudomonadota</taxon>
        <taxon>Alphaproteobacteria</taxon>
        <taxon>Sphingomonadales</taxon>
        <taxon>Sphingomonadaceae</taxon>
        <taxon>Stakelama</taxon>
    </lineage>
</organism>
<protein>
    <recommendedName>
        <fullName evidence="3">Lipoprotein</fullName>
    </recommendedName>
</protein>
<accession>A0A4R6FPX3</accession>
<reference evidence="1 2" key="1">
    <citation type="submission" date="2019-03" db="EMBL/GenBank/DDBJ databases">
        <title>Genomic Encyclopedia of Type Strains, Phase IV (KMG-IV): sequencing the most valuable type-strain genomes for metagenomic binning, comparative biology and taxonomic classification.</title>
        <authorList>
            <person name="Goeker M."/>
        </authorList>
    </citation>
    <scope>NUCLEOTIDE SEQUENCE [LARGE SCALE GENOMIC DNA]</scope>
    <source>
        <strain evidence="1 2">DSM 25059</strain>
    </source>
</reference>
<dbReference type="EMBL" id="SNWD01000004">
    <property type="protein sequence ID" value="TDN83746.1"/>
    <property type="molecule type" value="Genomic_DNA"/>
</dbReference>
<evidence type="ECO:0000313" key="2">
    <source>
        <dbReference type="Proteomes" id="UP000295493"/>
    </source>
</evidence>
<dbReference type="Proteomes" id="UP000295493">
    <property type="component" value="Unassembled WGS sequence"/>
</dbReference>